<dbReference type="Gene3D" id="1.10.1470.10">
    <property type="entry name" value="YjbJ"/>
    <property type="match status" value="1"/>
</dbReference>
<dbReference type="Pfam" id="PF05532">
    <property type="entry name" value="CsbD"/>
    <property type="match status" value="1"/>
</dbReference>
<organism evidence="3 4">
    <name type="scientific">Salipiger mucosus DSM 16094</name>
    <dbReference type="NCBI Taxonomy" id="1123237"/>
    <lineage>
        <taxon>Bacteria</taxon>
        <taxon>Pseudomonadati</taxon>
        <taxon>Pseudomonadota</taxon>
        <taxon>Alphaproteobacteria</taxon>
        <taxon>Rhodobacterales</taxon>
        <taxon>Roseobacteraceae</taxon>
        <taxon>Salipiger</taxon>
    </lineage>
</organism>
<dbReference type="STRING" id="1123237.Salmuc_05569"/>
<evidence type="ECO:0000313" key="4">
    <source>
        <dbReference type="Proteomes" id="UP000015347"/>
    </source>
</evidence>
<dbReference type="SUPFAM" id="SSF69047">
    <property type="entry name" value="Hypothetical protein YjbJ"/>
    <property type="match status" value="1"/>
</dbReference>
<gene>
    <name evidence="3" type="ORF">Salmuc_05569</name>
</gene>
<dbReference type="OrthoDB" id="9796058at2"/>
<dbReference type="RefSeq" id="WP_020038529.1">
    <property type="nucleotide sequence ID" value="NZ_KE557278.1"/>
</dbReference>
<evidence type="ECO:0000259" key="2">
    <source>
        <dbReference type="Pfam" id="PF05532"/>
    </source>
</evidence>
<evidence type="ECO:0000256" key="1">
    <source>
        <dbReference type="ARBA" id="ARBA00009129"/>
    </source>
</evidence>
<feature type="domain" description="CsbD-like" evidence="2">
    <location>
        <begin position="4"/>
        <end position="56"/>
    </location>
</feature>
<name>S9S088_9RHOB</name>
<dbReference type="PANTHER" id="PTHR34977">
    <property type="entry name" value="UPF0337 PROTEIN YJBJ"/>
    <property type="match status" value="1"/>
</dbReference>
<sequence length="65" mass="7590">MNWDQIKGNWTQMVGTARARWGELTEDEVQQAKGDREQLIGLVQERYGVAREQAEREVAEWQNSL</sequence>
<comment type="caution">
    <text evidence="3">The sequence shown here is derived from an EMBL/GenBank/DDBJ whole genome shotgun (WGS) entry which is preliminary data.</text>
</comment>
<keyword evidence="4" id="KW-1185">Reference proteome</keyword>
<dbReference type="AlphaFoldDB" id="S9S088"/>
<reference evidence="4" key="1">
    <citation type="journal article" date="2014" name="Stand. Genomic Sci.">
        <title>Genome sequence of the exopolysaccharide-producing Salipiger mucosus type strain (DSM 16094(T)), a moderately halophilic member of the Roseobacter clade.</title>
        <authorList>
            <person name="Riedel T."/>
            <person name="Spring S."/>
            <person name="Fiebig A."/>
            <person name="Petersen J."/>
            <person name="Kyrpides N.C."/>
            <person name="Goker M."/>
            <person name="Klenk H.P."/>
        </authorList>
    </citation>
    <scope>NUCLEOTIDE SEQUENCE [LARGE SCALE GENOMIC DNA]</scope>
    <source>
        <strain evidence="4">DSM 16094</strain>
    </source>
</reference>
<dbReference type="Proteomes" id="UP000015347">
    <property type="component" value="Unassembled WGS sequence"/>
</dbReference>
<evidence type="ECO:0000313" key="3">
    <source>
        <dbReference type="EMBL" id="EPX79629.1"/>
    </source>
</evidence>
<dbReference type="InterPro" id="IPR026042">
    <property type="entry name" value="YjbJ"/>
</dbReference>
<dbReference type="PIRSF" id="PIRSF039008">
    <property type="entry name" value="YjbJ"/>
    <property type="match status" value="1"/>
</dbReference>
<dbReference type="EMBL" id="APVH01000035">
    <property type="protein sequence ID" value="EPX79629.1"/>
    <property type="molecule type" value="Genomic_DNA"/>
</dbReference>
<dbReference type="PANTHER" id="PTHR34977:SF1">
    <property type="entry name" value="UPF0337 PROTEIN YJBJ"/>
    <property type="match status" value="1"/>
</dbReference>
<proteinExistence type="inferred from homology"/>
<accession>S9S088</accession>
<comment type="similarity">
    <text evidence="1">Belongs to the UPF0337 (CsbD) family.</text>
</comment>
<dbReference type="HOGENOM" id="CLU_135567_4_1_5"/>
<dbReference type="InterPro" id="IPR050423">
    <property type="entry name" value="UPF0337_stress_rsp"/>
</dbReference>
<dbReference type="eggNOG" id="COG3237">
    <property type="taxonomic scope" value="Bacteria"/>
</dbReference>
<dbReference type="InterPro" id="IPR008462">
    <property type="entry name" value="CsbD"/>
</dbReference>
<dbReference type="InterPro" id="IPR036629">
    <property type="entry name" value="YjbJ_sf"/>
</dbReference>
<protein>
    <submittedName>
        <fullName evidence="3">Stress response protein CsbD, putative</fullName>
    </submittedName>
</protein>